<dbReference type="GO" id="GO:0016746">
    <property type="term" value="F:acyltransferase activity"/>
    <property type="evidence" value="ECO:0007669"/>
    <property type="project" value="InterPro"/>
</dbReference>
<dbReference type="EMBL" id="JJML01000046">
    <property type="protein sequence ID" value="KGF71879.1"/>
    <property type="molecule type" value="Genomic_DNA"/>
</dbReference>
<comment type="caution">
    <text evidence="2">The sequence shown here is derived from an EMBL/GenBank/DDBJ whole genome shotgun (WGS) entry which is preliminary data.</text>
</comment>
<dbReference type="Pfam" id="PF01553">
    <property type="entry name" value="Acyltransferase"/>
    <property type="match status" value="1"/>
</dbReference>
<keyword evidence="3" id="KW-1185">Reference proteome</keyword>
<sequence length="403" mass="46392">MPQPPFPDFYPPRRHAWFVYLVQQIAALVGHWHYRFHLVTPPEGLERLRSLRHQRLLLLPNHPTFHDPAAIFVLSARLGFPCYYLSAHEPFRSSLGVWLQRLGGYSIRRGMADRASIAQTLELLTQPTCKLVIFAEGGCSFQNDTVMPFRSGAIQMAFQAMQRLVRQGQPLPDLYAVPISLKYRYTQDMTAVIDQSLIALEQALYLTAKGDFYERLRAVAAQILLVCEQNYGLANALDLENWDWDQRVARLKTYILEGCEHQLGLTATLGECDRDRTYRIQAALADWNPPHNVEVQWTPTAIAKAASRVLNFDAIYDGYVAANPTPERFLDTLIRFEREVFNIDQPRPKGQRQVCLHIAEPLNLKDWFPDYQQHRSRTITTLTDKIHQTVQHHLEQSLTQAEC</sequence>
<proteinExistence type="predicted"/>
<dbReference type="Proteomes" id="UP000030170">
    <property type="component" value="Unassembled WGS sequence"/>
</dbReference>
<feature type="domain" description="Phospholipid/glycerol acyltransferase" evidence="1">
    <location>
        <begin position="56"/>
        <end position="184"/>
    </location>
</feature>
<evidence type="ECO:0000313" key="2">
    <source>
        <dbReference type="EMBL" id="KGF71879.1"/>
    </source>
</evidence>
<gene>
    <name evidence="2" type="ORF">DO97_14690</name>
</gene>
<evidence type="ECO:0000313" key="3">
    <source>
        <dbReference type="Proteomes" id="UP000030170"/>
    </source>
</evidence>
<dbReference type="InterPro" id="IPR002123">
    <property type="entry name" value="Plipid/glycerol_acylTrfase"/>
</dbReference>
<protein>
    <recommendedName>
        <fullName evidence="1">Phospholipid/glycerol acyltransferase domain-containing protein</fullName>
    </recommendedName>
</protein>
<dbReference type="SMART" id="SM00563">
    <property type="entry name" value="PlsC"/>
    <property type="match status" value="1"/>
</dbReference>
<dbReference type="SUPFAM" id="SSF69593">
    <property type="entry name" value="Glycerol-3-phosphate (1)-acyltransferase"/>
    <property type="match status" value="1"/>
</dbReference>
<dbReference type="AlphaFoldDB" id="A0A098TIE2"/>
<name>A0A098TIE2_9CYAN</name>
<accession>A0A098TIE2</accession>
<organism evidence="2 3">
    <name type="scientific">Neosynechococcus sphagnicola sy1</name>
    <dbReference type="NCBI Taxonomy" id="1497020"/>
    <lineage>
        <taxon>Bacteria</taxon>
        <taxon>Bacillati</taxon>
        <taxon>Cyanobacteriota</taxon>
        <taxon>Cyanophyceae</taxon>
        <taxon>Neosynechococcales</taxon>
        <taxon>Neosynechococcaceae</taxon>
        <taxon>Neosynechococcus</taxon>
    </lineage>
</organism>
<dbReference type="OrthoDB" id="524611at2"/>
<evidence type="ECO:0000259" key="1">
    <source>
        <dbReference type="SMART" id="SM00563"/>
    </source>
</evidence>
<reference evidence="2 3" key="1">
    <citation type="journal article" date="2014" name="Mol. Ecol.">
        <title>Evolution of Synechococcus.</title>
        <authorList>
            <person name="Dvorak P."/>
            <person name="Casamatta D."/>
            <person name="Hasler P."/>
            <person name="Poulickova A."/>
            <person name="Ondrej V."/>
            <person name="Sanges R."/>
        </authorList>
    </citation>
    <scope>NUCLEOTIDE SEQUENCE [LARGE SCALE GENOMIC DNA]</scope>
    <source>
        <strain evidence="2 3">CAUP A 1101</strain>
    </source>
</reference>
<dbReference type="RefSeq" id="WP_036535524.1">
    <property type="nucleotide sequence ID" value="NZ_JJML01000046.1"/>
</dbReference>
<dbReference type="STRING" id="1497020.DO97_14690"/>